<dbReference type="EMBL" id="JAACXV010014434">
    <property type="protein sequence ID" value="KAF7267354.1"/>
    <property type="molecule type" value="Genomic_DNA"/>
</dbReference>
<keyword evidence="3" id="KW-1185">Reference proteome</keyword>
<comment type="caution">
    <text evidence="2">The sequence shown here is derived from an EMBL/GenBank/DDBJ whole genome shotgun (WGS) entry which is preliminary data.</text>
</comment>
<evidence type="ECO:0000313" key="2">
    <source>
        <dbReference type="EMBL" id="KAF7267354.1"/>
    </source>
</evidence>
<evidence type="ECO:0000313" key="3">
    <source>
        <dbReference type="Proteomes" id="UP000625711"/>
    </source>
</evidence>
<dbReference type="AlphaFoldDB" id="A0A834HSW5"/>
<reference evidence="2" key="1">
    <citation type="submission" date="2020-08" db="EMBL/GenBank/DDBJ databases">
        <title>Genome sequencing and assembly of the red palm weevil Rhynchophorus ferrugineus.</title>
        <authorList>
            <person name="Dias G.B."/>
            <person name="Bergman C.M."/>
            <person name="Manee M."/>
        </authorList>
    </citation>
    <scope>NUCLEOTIDE SEQUENCE</scope>
    <source>
        <strain evidence="2">AA-2017</strain>
        <tissue evidence="2">Whole larva</tissue>
    </source>
</reference>
<evidence type="ECO:0000256" key="1">
    <source>
        <dbReference type="SAM" id="MobiDB-lite"/>
    </source>
</evidence>
<sequence>MGRVGLIRTVRDNVANQIQCEKHELQELSENRETTGNIDKEIGATTPRTAAVAETHSCPGGISANRYAPPPSPATHVRGPTWLGSPSAAPPLPPDTRPVALSSRPPATEFALRTLKSKYVLDRRIFSSGQTELEKKWSYISRNSSASNNNNEDVEGEGKAGHDRGDDGIFNIFAPFEISSFQRADATPAAVTFIKGFLHL</sequence>
<accession>A0A834HSW5</accession>
<organism evidence="2 3">
    <name type="scientific">Rhynchophorus ferrugineus</name>
    <name type="common">Red palm weevil</name>
    <name type="synonym">Curculio ferrugineus</name>
    <dbReference type="NCBI Taxonomy" id="354439"/>
    <lineage>
        <taxon>Eukaryota</taxon>
        <taxon>Metazoa</taxon>
        <taxon>Ecdysozoa</taxon>
        <taxon>Arthropoda</taxon>
        <taxon>Hexapoda</taxon>
        <taxon>Insecta</taxon>
        <taxon>Pterygota</taxon>
        <taxon>Neoptera</taxon>
        <taxon>Endopterygota</taxon>
        <taxon>Coleoptera</taxon>
        <taxon>Polyphaga</taxon>
        <taxon>Cucujiformia</taxon>
        <taxon>Curculionidae</taxon>
        <taxon>Dryophthorinae</taxon>
        <taxon>Rhynchophorus</taxon>
    </lineage>
</organism>
<proteinExistence type="predicted"/>
<gene>
    <name evidence="2" type="ORF">GWI33_019427</name>
</gene>
<feature type="region of interest" description="Disordered" evidence="1">
    <location>
        <begin position="71"/>
        <end position="94"/>
    </location>
</feature>
<feature type="region of interest" description="Disordered" evidence="1">
    <location>
        <begin position="143"/>
        <end position="164"/>
    </location>
</feature>
<protein>
    <submittedName>
        <fullName evidence="2">Uncharacterized protein</fullName>
    </submittedName>
</protein>
<dbReference type="Proteomes" id="UP000625711">
    <property type="component" value="Unassembled WGS sequence"/>
</dbReference>
<name>A0A834HSW5_RHYFE</name>